<dbReference type="Proteomes" id="UP000796880">
    <property type="component" value="Unassembled WGS sequence"/>
</dbReference>
<reference evidence="1" key="1">
    <citation type="submission" date="2020-03" db="EMBL/GenBank/DDBJ databases">
        <title>A high-quality chromosome-level genome assembly of a woody plant with both climbing and erect habits, Rhamnella rubrinervis.</title>
        <authorList>
            <person name="Lu Z."/>
            <person name="Yang Y."/>
            <person name="Zhu X."/>
            <person name="Sun Y."/>
        </authorList>
    </citation>
    <scope>NUCLEOTIDE SEQUENCE</scope>
    <source>
        <strain evidence="1">BYM</strain>
        <tissue evidence="1">Leaf</tissue>
    </source>
</reference>
<organism evidence="1 2">
    <name type="scientific">Rhamnella rubrinervis</name>
    <dbReference type="NCBI Taxonomy" id="2594499"/>
    <lineage>
        <taxon>Eukaryota</taxon>
        <taxon>Viridiplantae</taxon>
        <taxon>Streptophyta</taxon>
        <taxon>Embryophyta</taxon>
        <taxon>Tracheophyta</taxon>
        <taxon>Spermatophyta</taxon>
        <taxon>Magnoliopsida</taxon>
        <taxon>eudicotyledons</taxon>
        <taxon>Gunneridae</taxon>
        <taxon>Pentapetalae</taxon>
        <taxon>rosids</taxon>
        <taxon>fabids</taxon>
        <taxon>Rosales</taxon>
        <taxon>Rhamnaceae</taxon>
        <taxon>rhamnoid group</taxon>
        <taxon>Rhamneae</taxon>
        <taxon>Rhamnella</taxon>
    </lineage>
</organism>
<proteinExistence type="predicted"/>
<protein>
    <submittedName>
        <fullName evidence="1">Uncharacterized protein</fullName>
    </submittedName>
</protein>
<accession>A0A8K0HRT2</accession>
<dbReference type="Gene3D" id="2.60.120.330">
    <property type="entry name" value="B-lactam Antibiotic, Isopenicillin N Synthase, Chain"/>
    <property type="match status" value="1"/>
</dbReference>
<dbReference type="EMBL" id="VOIH02000001">
    <property type="protein sequence ID" value="KAF3456510.1"/>
    <property type="molecule type" value="Genomic_DNA"/>
</dbReference>
<evidence type="ECO:0000313" key="1">
    <source>
        <dbReference type="EMBL" id="KAF3456510.1"/>
    </source>
</evidence>
<name>A0A8K0HRT2_9ROSA</name>
<keyword evidence="2" id="KW-1185">Reference proteome</keyword>
<evidence type="ECO:0000313" key="2">
    <source>
        <dbReference type="Proteomes" id="UP000796880"/>
    </source>
</evidence>
<comment type="caution">
    <text evidence="1">The sequence shown here is derived from an EMBL/GenBank/DDBJ whole genome shotgun (WGS) entry which is preliminary data.</text>
</comment>
<sequence length="77" mass="8543">MATTTKQMAEYDRASELKAFDETKAGAKGLVDAGDTQIPRIFYRPPEENHLRESSAGQTKFSIPVIDLEGLLDDSIR</sequence>
<gene>
    <name evidence="1" type="ORF">FNV43_RR01162</name>
</gene>
<dbReference type="InterPro" id="IPR027443">
    <property type="entry name" value="IPNS-like_sf"/>
</dbReference>
<dbReference type="OrthoDB" id="1194397at2759"/>
<dbReference type="AlphaFoldDB" id="A0A8K0HRT2"/>